<protein>
    <submittedName>
        <fullName evidence="1">Uncharacterized protein</fullName>
    </submittedName>
</protein>
<proteinExistence type="predicted"/>
<dbReference type="HOGENOM" id="CLU_2200177_0_0_1"/>
<name>T1HRF4_RHOPR</name>
<dbReference type="Proteomes" id="UP000015103">
    <property type="component" value="Unassembled WGS sequence"/>
</dbReference>
<accession>T1HRF4</accession>
<evidence type="ECO:0000313" key="1">
    <source>
        <dbReference type="EnsemblMetazoa" id="RPRC006624-PA"/>
    </source>
</evidence>
<dbReference type="VEuPathDB" id="VectorBase:RPRC006624"/>
<dbReference type="InParanoid" id="T1HRF4"/>
<evidence type="ECO:0000313" key="2">
    <source>
        <dbReference type="Proteomes" id="UP000015103"/>
    </source>
</evidence>
<dbReference type="EnsemblMetazoa" id="RPRC006624-RA">
    <property type="protein sequence ID" value="RPRC006624-PA"/>
    <property type="gene ID" value="RPRC006624"/>
</dbReference>
<keyword evidence="2" id="KW-1185">Reference proteome</keyword>
<sequence length="108" mass="12491">MKDKIVEDDGCGGDQKIVIKVTSSMTCGLMMRRTVKTVLTKSIYLFQGHLFPTKSRCRFTRYMPNKPDKFGIKSWLAFNAIKGFPFLEKREKRETFSSAWRVGRSEIS</sequence>
<organism evidence="1 2">
    <name type="scientific">Rhodnius prolixus</name>
    <name type="common">Triatomid bug</name>
    <dbReference type="NCBI Taxonomy" id="13249"/>
    <lineage>
        <taxon>Eukaryota</taxon>
        <taxon>Metazoa</taxon>
        <taxon>Ecdysozoa</taxon>
        <taxon>Arthropoda</taxon>
        <taxon>Hexapoda</taxon>
        <taxon>Insecta</taxon>
        <taxon>Pterygota</taxon>
        <taxon>Neoptera</taxon>
        <taxon>Paraneoptera</taxon>
        <taxon>Hemiptera</taxon>
        <taxon>Heteroptera</taxon>
        <taxon>Panheteroptera</taxon>
        <taxon>Cimicomorpha</taxon>
        <taxon>Reduviidae</taxon>
        <taxon>Triatominae</taxon>
        <taxon>Rhodnius</taxon>
    </lineage>
</organism>
<reference evidence="1" key="1">
    <citation type="submission" date="2015-05" db="UniProtKB">
        <authorList>
            <consortium name="EnsemblMetazoa"/>
        </authorList>
    </citation>
    <scope>IDENTIFICATION</scope>
</reference>
<dbReference type="STRING" id="13249.T1HRF4"/>
<dbReference type="AlphaFoldDB" id="T1HRF4"/>
<dbReference type="EMBL" id="ACPB03000470">
    <property type="status" value="NOT_ANNOTATED_CDS"/>
    <property type="molecule type" value="Genomic_DNA"/>
</dbReference>